<evidence type="ECO:0000313" key="2">
    <source>
        <dbReference type="Proteomes" id="UP000383932"/>
    </source>
</evidence>
<gene>
    <name evidence="1" type="ORF">CTheo_4920</name>
</gene>
<dbReference type="AlphaFoldDB" id="A0A5N5QIQ6"/>
<accession>A0A5N5QIQ6</accession>
<keyword evidence="2" id="KW-1185">Reference proteome</keyword>
<protein>
    <submittedName>
        <fullName evidence="1">Uncharacterized protein</fullName>
    </submittedName>
</protein>
<proteinExistence type="predicted"/>
<dbReference type="EMBL" id="SSOP01000096">
    <property type="protein sequence ID" value="KAB5591620.1"/>
    <property type="molecule type" value="Genomic_DNA"/>
</dbReference>
<reference evidence="1 2" key="1">
    <citation type="journal article" date="2019" name="Fungal Biol. Biotechnol.">
        <title>Draft genome sequence of fastidious pathogen Ceratobasidium theobromae, which causes vascular-streak dieback in Theobroma cacao.</title>
        <authorList>
            <person name="Ali S.S."/>
            <person name="Asman A."/>
            <person name="Shao J."/>
            <person name="Firmansyah A.P."/>
            <person name="Susilo A.W."/>
            <person name="Rosmana A."/>
            <person name="McMahon P."/>
            <person name="Junaid M."/>
            <person name="Guest D."/>
            <person name="Kheng T.Y."/>
            <person name="Meinhardt L.W."/>
            <person name="Bailey B.A."/>
        </authorList>
    </citation>
    <scope>NUCLEOTIDE SEQUENCE [LARGE SCALE GENOMIC DNA]</scope>
    <source>
        <strain evidence="1 2">CT2</strain>
    </source>
</reference>
<name>A0A5N5QIQ6_9AGAM</name>
<comment type="caution">
    <text evidence="1">The sequence shown here is derived from an EMBL/GenBank/DDBJ whole genome shotgun (WGS) entry which is preliminary data.</text>
</comment>
<evidence type="ECO:0000313" key="1">
    <source>
        <dbReference type="EMBL" id="KAB5591620.1"/>
    </source>
</evidence>
<dbReference type="Proteomes" id="UP000383932">
    <property type="component" value="Unassembled WGS sequence"/>
</dbReference>
<sequence>MFSTQPAKEPKMILGYRERAGAYLCLLPELLAVAPWAPPPAPAPDLPRTRVTDIQSYYKFPAHLALTKRTNNATFYINIYSIKLSTTSVSATGLGPPSQLAWRAAPAAPRPYALRAVAAAPSPKSAGASHYGAPGPSEG</sequence>
<organism evidence="1 2">
    <name type="scientific">Ceratobasidium theobromae</name>
    <dbReference type="NCBI Taxonomy" id="1582974"/>
    <lineage>
        <taxon>Eukaryota</taxon>
        <taxon>Fungi</taxon>
        <taxon>Dikarya</taxon>
        <taxon>Basidiomycota</taxon>
        <taxon>Agaricomycotina</taxon>
        <taxon>Agaricomycetes</taxon>
        <taxon>Cantharellales</taxon>
        <taxon>Ceratobasidiaceae</taxon>
        <taxon>Ceratobasidium</taxon>
    </lineage>
</organism>